<keyword evidence="3 6" id="KW-0378">Hydrolase</keyword>
<evidence type="ECO:0000259" key="7">
    <source>
        <dbReference type="Pfam" id="PF01432"/>
    </source>
</evidence>
<comment type="caution">
    <text evidence="8">The sequence shown here is derived from an EMBL/GenBank/DDBJ whole genome shotgun (WGS) entry which is preliminary data.</text>
</comment>
<comment type="similarity">
    <text evidence="6">Belongs to the peptidase M3 family.</text>
</comment>
<dbReference type="Proteomes" id="UP000681414">
    <property type="component" value="Unassembled WGS sequence"/>
</dbReference>
<dbReference type="InterPro" id="IPR011976">
    <property type="entry name" value="Pept_M3B_oligopep-rel"/>
</dbReference>
<dbReference type="RefSeq" id="WP_213125271.1">
    <property type="nucleotide sequence ID" value="NZ_JAGYPG010000002.1"/>
</dbReference>
<evidence type="ECO:0000256" key="5">
    <source>
        <dbReference type="ARBA" id="ARBA00023049"/>
    </source>
</evidence>
<evidence type="ECO:0000256" key="6">
    <source>
        <dbReference type="RuleBase" id="RU003435"/>
    </source>
</evidence>
<evidence type="ECO:0000313" key="9">
    <source>
        <dbReference type="Proteomes" id="UP000681414"/>
    </source>
</evidence>
<keyword evidence="9" id="KW-1185">Reference proteome</keyword>
<dbReference type="SUPFAM" id="SSF55486">
    <property type="entry name" value="Metalloproteases ('zincins'), catalytic domain"/>
    <property type="match status" value="1"/>
</dbReference>
<feature type="domain" description="Peptidase M3A/M3B catalytic" evidence="7">
    <location>
        <begin position="313"/>
        <end position="545"/>
    </location>
</feature>
<dbReference type="PANTHER" id="PTHR11804:SF28">
    <property type="entry name" value="OLIGOENDOPEPTIDASE F"/>
    <property type="match status" value="1"/>
</dbReference>
<evidence type="ECO:0000256" key="3">
    <source>
        <dbReference type="ARBA" id="ARBA00022801"/>
    </source>
</evidence>
<dbReference type="GO" id="GO:0006508">
    <property type="term" value="P:proteolysis"/>
    <property type="evidence" value="ECO:0007669"/>
    <property type="project" value="UniProtKB-KW"/>
</dbReference>
<dbReference type="GO" id="GO:0004222">
    <property type="term" value="F:metalloendopeptidase activity"/>
    <property type="evidence" value="ECO:0007669"/>
    <property type="project" value="InterPro"/>
</dbReference>
<organism evidence="8 9">
    <name type="scientific">Lederbergia citri</name>
    <dbReference type="NCBI Taxonomy" id="2833580"/>
    <lineage>
        <taxon>Bacteria</taxon>
        <taxon>Bacillati</taxon>
        <taxon>Bacillota</taxon>
        <taxon>Bacilli</taxon>
        <taxon>Bacillales</taxon>
        <taxon>Bacillaceae</taxon>
        <taxon>Lederbergia</taxon>
    </lineage>
</organism>
<feature type="domain" description="Peptidase M3A/M3B catalytic" evidence="7">
    <location>
        <begin position="167"/>
        <end position="271"/>
    </location>
</feature>
<gene>
    <name evidence="8" type="ORF">KHA97_13690</name>
</gene>
<keyword evidence="1 6" id="KW-0645">Protease</keyword>
<dbReference type="PANTHER" id="PTHR11804">
    <property type="entry name" value="PROTEASE M3 THIMET OLIGOPEPTIDASE-RELATED"/>
    <property type="match status" value="1"/>
</dbReference>
<evidence type="ECO:0000313" key="8">
    <source>
        <dbReference type="EMBL" id="MBS4196114.1"/>
    </source>
</evidence>
<keyword evidence="4 6" id="KW-0862">Zinc</keyword>
<keyword evidence="5 6" id="KW-0482">Metalloprotease</keyword>
<evidence type="ECO:0000256" key="2">
    <source>
        <dbReference type="ARBA" id="ARBA00022723"/>
    </source>
</evidence>
<dbReference type="NCBIfam" id="TIGR02289">
    <property type="entry name" value="M3_not_pepF"/>
    <property type="match status" value="1"/>
</dbReference>
<sequence>MTVKFEEYKYTRPNMEEAEAAFNAELEKFKNAASVEEQSDAMNKINEIRNDLGTMFNICYIRHTIDTNDEFYKNENDYMDEISPIIEGFTSKFYEALVSSKFRSELENKFGKQLFDLAECQLKTFSPEIIPLLQKENKLSSEYTKLVASAKIMFEGEERTLALIDPFMESKDREIRKKASEAKFGFFAEHEEEFDRIYDELVKVRTEIAKKLGFKNFVELAYYRLSRTDYNGEMVATFRNQVKEYIVPLASKLRTRQQERIGVDKLKFYDEGFQFVSGNATPKGSPEWIIDNGKKMYSELSTETDEFFSFMNENDLMDLVAKKGKASGGYCTYIENYKAPFIFSNFNGTSGDIDVLTHEAGHAFQVYSSRQFEIPEYSWPTYEACEIHSMSMEFFTWPWMELFFQEETDKYKFSHLSGALLFLPYGVAVDEFQHFVYENPDATPAERKQAWKEIEEKYLPHRDYDGNEYLENGGFWQRQGHIYESPFYYIDYTLAQICAFQFWKKSQENHEEAWKDYIHLCKQGGSKSFTGLVKEANLISPFEEGCVASVVGTIQTWLDQVDDKAL</sequence>
<dbReference type="EMBL" id="JAGYPG010000002">
    <property type="protein sequence ID" value="MBS4196114.1"/>
    <property type="molecule type" value="Genomic_DNA"/>
</dbReference>
<dbReference type="InterPro" id="IPR001567">
    <property type="entry name" value="Pept_M3A_M3B_dom"/>
</dbReference>
<proteinExistence type="inferred from homology"/>
<dbReference type="GO" id="GO:0046872">
    <property type="term" value="F:metal ion binding"/>
    <property type="evidence" value="ECO:0007669"/>
    <property type="project" value="UniProtKB-UniRule"/>
</dbReference>
<dbReference type="AlphaFoldDB" id="A0A942YHS1"/>
<evidence type="ECO:0000256" key="4">
    <source>
        <dbReference type="ARBA" id="ARBA00022833"/>
    </source>
</evidence>
<dbReference type="Pfam" id="PF01432">
    <property type="entry name" value="Peptidase_M3"/>
    <property type="match status" value="2"/>
</dbReference>
<dbReference type="GO" id="GO:0006518">
    <property type="term" value="P:peptide metabolic process"/>
    <property type="evidence" value="ECO:0007669"/>
    <property type="project" value="TreeGrafter"/>
</dbReference>
<comment type="cofactor">
    <cofactor evidence="6">
        <name>Zn(2+)</name>
        <dbReference type="ChEBI" id="CHEBI:29105"/>
    </cofactor>
    <text evidence="6">Binds 1 zinc ion.</text>
</comment>
<dbReference type="Gene3D" id="1.10.1370.30">
    <property type="match status" value="1"/>
</dbReference>
<reference evidence="8 9" key="1">
    <citation type="submission" date="2021-05" db="EMBL/GenBank/DDBJ databases">
        <title>Novel Bacillus species.</title>
        <authorList>
            <person name="Liu G."/>
        </authorList>
    </citation>
    <scope>NUCLEOTIDE SEQUENCE [LARGE SCALE GENOMIC DNA]</scope>
    <source>
        <strain evidence="9">FJAT-49780</strain>
    </source>
</reference>
<accession>A0A942YHS1</accession>
<protein>
    <submittedName>
        <fullName evidence="8">M3 family oligoendopeptidase</fullName>
    </submittedName>
</protein>
<name>A0A942YHS1_9BACI</name>
<evidence type="ECO:0000256" key="1">
    <source>
        <dbReference type="ARBA" id="ARBA00022670"/>
    </source>
</evidence>
<dbReference type="CDD" id="cd09606">
    <property type="entry name" value="M3B_PepF"/>
    <property type="match status" value="1"/>
</dbReference>
<keyword evidence="2 6" id="KW-0479">Metal-binding</keyword>
<dbReference type="InterPro" id="IPR045090">
    <property type="entry name" value="Pept_M3A_M3B"/>
</dbReference>